<dbReference type="EMBL" id="NHTK01005455">
    <property type="protein sequence ID" value="PPQ78643.1"/>
    <property type="molecule type" value="Genomic_DNA"/>
</dbReference>
<evidence type="ECO:0000313" key="3">
    <source>
        <dbReference type="Proteomes" id="UP000284842"/>
    </source>
</evidence>
<dbReference type="Proteomes" id="UP000284842">
    <property type="component" value="Unassembled WGS sequence"/>
</dbReference>
<organism evidence="2 3">
    <name type="scientific">Panaeolus cyanescens</name>
    <dbReference type="NCBI Taxonomy" id="181874"/>
    <lineage>
        <taxon>Eukaryota</taxon>
        <taxon>Fungi</taxon>
        <taxon>Dikarya</taxon>
        <taxon>Basidiomycota</taxon>
        <taxon>Agaricomycotina</taxon>
        <taxon>Agaricomycetes</taxon>
        <taxon>Agaricomycetidae</taxon>
        <taxon>Agaricales</taxon>
        <taxon>Agaricineae</taxon>
        <taxon>Galeropsidaceae</taxon>
        <taxon>Panaeolus</taxon>
    </lineage>
</organism>
<comment type="caution">
    <text evidence="2">The sequence shown here is derived from an EMBL/GenBank/DDBJ whole genome shotgun (WGS) entry which is preliminary data.</text>
</comment>
<feature type="compositionally biased region" description="Polar residues" evidence="1">
    <location>
        <begin position="124"/>
        <end position="135"/>
    </location>
</feature>
<gene>
    <name evidence="2" type="ORF">CVT24_002097</name>
</gene>
<sequence>MDHTQLQTRYNELWKCYCALIKEMGSSNHSKLTQTTTFDPNMHIPEVVPDSDPPSPYRNAFLGFTKPPPCKPQANLSVPIFPSSSMDRSEDNGSTTEEESDDMGSDWEMFKQGYEKRRHDAYKVQTTKPTGSGDTLESKRDRKLATFVEKMDKKYPYRMVNDEL</sequence>
<feature type="compositionally biased region" description="Acidic residues" evidence="1">
    <location>
        <begin position="96"/>
        <end position="105"/>
    </location>
</feature>
<accession>A0A409WJD8</accession>
<feature type="region of interest" description="Disordered" evidence="1">
    <location>
        <begin position="118"/>
        <end position="139"/>
    </location>
</feature>
<evidence type="ECO:0000256" key="1">
    <source>
        <dbReference type="SAM" id="MobiDB-lite"/>
    </source>
</evidence>
<name>A0A409WJD8_9AGAR</name>
<dbReference type="AlphaFoldDB" id="A0A409WJD8"/>
<dbReference type="InParanoid" id="A0A409WJD8"/>
<keyword evidence="3" id="KW-1185">Reference proteome</keyword>
<dbReference type="OrthoDB" id="10540659at2759"/>
<protein>
    <submittedName>
        <fullName evidence="2">Uncharacterized protein</fullName>
    </submittedName>
</protein>
<evidence type="ECO:0000313" key="2">
    <source>
        <dbReference type="EMBL" id="PPQ78643.1"/>
    </source>
</evidence>
<reference evidence="2 3" key="1">
    <citation type="journal article" date="2018" name="Evol. Lett.">
        <title>Horizontal gene cluster transfer increased hallucinogenic mushroom diversity.</title>
        <authorList>
            <person name="Reynolds H.T."/>
            <person name="Vijayakumar V."/>
            <person name="Gluck-Thaler E."/>
            <person name="Korotkin H.B."/>
            <person name="Matheny P.B."/>
            <person name="Slot J.C."/>
        </authorList>
    </citation>
    <scope>NUCLEOTIDE SEQUENCE [LARGE SCALE GENOMIC DNA]</scope>
    <source>
        <strain evidence="2 3">2629</strain>
    </source>
</reference>
<proteinExistence type="predicted"/>
<feature type="region of interest" description="Disordered" evidence="1">
    <location>
        <begin position="60"/>
        <end position="106"/>
    </location>
</feature>